<name>A0A8J2SBK0_9STRA</name>
<proteinExistence type="predicted"/>
<dbReference type="GO" id="GO:0009507">
    <property type="term" value="C:chloroplast"/>
    <property type="evidence" value="ECO:0007669"/>
    <property type="project" value="TreeGrafter"/>
</dbReference>
<dbReference type="InterPro" id="IPR021325">
    <property type="entry name" value="CCB2/CCB4"/>
</dbReference>
<dbReference type="PANTHER" id="PTHR34943">
    <property type="match status" value="1"/>
</dbReference>
<dbReference type="GO" id="GO:0010190">
    <property type="term" value="P:cytochrome b6f complex assembly"/>
    <property type="evidence" value="ECO:0007669"/>
    <property type="project" value="TreeGrafter"/>
</dbReference>
<dbReference type="Pfam" id="PF11152">
    <property type="entry name" value="CCB2_CCB4"/>
    <property type="match status" value="1"/>
</dbReference>
<comment type="caution">
    <text evidence="1">The sequence shown here is derived from an EMBL/GenBank/DDBJ whole genome shotgun (WGS) entry which is preliminary data.</text>
</comment>
<sequence length="240" mass="25427">MRRHQCSKALLAVLCVTNAFAPTPVRRPSIRQDAQLTGDARVAGGIVGLALVAANRIFLAGELAFGDQSRADLLAVAATMGLILDGLSQVDVETRESEVVQLRGERGRGVSSSLSDGDASAARWAARAIRTIESVKTVVLYYNDKTILREGILGASRDVDAASPTFSAALRASVETYAPDLQAVPARVDFGCLPKNAQSALIQPFSGGCVAVACDRKRALSPRDVAKIRVVARRLGERLS</sequence>
<evidence type="ECO:0000313" key="2">
    <source>
        <dbReference type="Proteomes" id="UP000789595"/>
    </source>
</evidence>
<dbReference type="OrthoDB" id="439612at2759"/>
<protein>
    <submittedName>
        <fullName evidence="1">Uncharacterized protein</fullName>
    </submittedName>
</protein>
<dbReference type="InterPro" id="IPR044705">
    <property type="entry name" value="CCB4"/>
</dbReference>
<dbReference type="AlphaFoldDB" id="A0A8J2SBK0"/>
<evidence type="ECO:0000313" key="1">
    <source>
        <dbReference type="EMBL" id="CAH0365374.1"/>
    </source>
</evidence>
<dbReference type="PANTHER" id="PTHR34943:SF2">
    <property type="entry name" value="PROTEIN COFACTOR ASSEMBLY OF COMPLEX C SUBUNIT B CCB4, CHLOROPLASTIC"/>
    <property type="match status" value="1"/>
</dbReference>
<accession>A0A8J2SBK0</accession>
<organism evidence="1 2">
    <name type="scientific">Pelagomonas calceolata</name>
    <dbReference type="NCBI Taxonomy" id="35677"/>
    <lineage>
        <taxon>Eukaryota</taxon>
        <taxon>Sar</taxon>
        <taxon>Stramenopiles</taxon>
        <taxon>Ochrophyta</taxon>
        <taxon>Pelagophyceae</taxon>
        <taxon>Pelagomonadales</taxon>
        <taxon>Pelagomonadaceae</taxon>
        <taxon>Pelagomonas</taxon>
    </lineage>
</organism>
<reference evidence="1" key="1">
    <citation type="submission" date="2021-11" db="EMBL/GenBank/DDBJ databases">
        <authorList>
            <consortium name="Genoscope - CEA"/>
            <person name="William W."/>
        </authorList>
    </citation>
    <scope>NUCLEOTIDE SEQUENCE</scope>
</reference>
<dbReference type="EMBL" id="CAKKNE010000001">
    <property type="protein sequence ID" value="CAH0365374.1"/>
    <property type="molecule type" value="Genomic_DNA"/>
</dbReference>
<gene>
    <name evidence="1" type="ORF">PECAL_1P18130</name>
</gene>
<dbReference type="Proteomes" id="UP000789595">
    <property type="component" value="Unassembled WGS sequence"/>
</dbReference>
<keyword evidence="2" id="KW-1185">Reference proteome</keyword>